<name>A0ACD3Z958_FUSSC</name>
<dbReference type="Proteomes" id="UP000830768">
    <property type="component" value="Chromosome 8"/>
</dbReference>
<gene>
    <name evidence="1" type="ORF">LCI18_008734</name>
</gene>
<evidence type="ECO:0000313" key="2">
    <source>
        <dbReference type="Proteomes" id="UP000830768"/>
    </source>
</evidence>
<evidence type="ECO:0000313" key="1">
    <source>
        <dbReference type="EMBL" id="UPK97799.1"/>
    </source>
</evidence>
<dbReference type="EMBL" id="CP090036">
    <property type="protein sequence ID" value="UPK97799.1"/>
    <property type="molecule type" value="Genomic_DNA"/>
</dbReference>
<reference evidence="1" key="1">
    <citation type="submission" date="2021-11" db="EMBL/GenBank/DDBJ databases">
        <title>Fusarium solani-melongenae Genome sequencing and assembly.</title>
        <authorList>
            <person name="Xie S."/>
            <person name="Huang L."/>
            <person name="Zhang X."/>
        </authorList>
    </citation>
    <scope>NUCLEOTIDE SEQUENCE</scope>
    <source>
        <strain evidence="1">CRI 24-3</strain>
    </source>
</reference>
<keyword evidence="2" id="KW-1185">Reference proteome</keyword>
<organism evidence="1 2">
    <name type="scientific">Fusarium solani subsp. cucurbitae</name>
    <name type="common">Neocosmosporum cucurbitae</name>
    <dbReference type="NCBI Taxonomy" id="2747967"/>
    <lineage>
        <taxon>Eukaryota</taxon>
        <taxon>Fungi</taxon>
        <taxon>Dikarya</taxon>
        <taxon>Ascomycota</taxon>
        <taxon>Pezizomycotina</taxon>
        <taxon>Sordariomycetes</taxon>
        <taxon>Hypocreomycetidae</taxon>
        <taxon>Hypocreales</taxon>
        <taxon>Nectriaceae</taxon>
        <taxon>Fusarium</taxon>
        <taxon>Fusarium solani species complex</taxon>
    </lineage>
</organism>
<accession>A0ACD3Z958</accession>
<protein>
    <submittedName>
        <fullName evidence="1">Uncharacterized protein</fullName>
    </submittedName>
</protein>
<proteinExistence type="predicted"/>
<sequence length="438" mass="48295">MSENVNLDDIHSPHGSTPLPPKPPPSQTFPDLHDAEDTSLDETPDAEASNTEIEPEAPSSESPPVSINVENPLDAPTDPEHPTSKDGGPGSDPSPVGPDDPARVNAESSDVDDEIEIGRELVPQPQGLVPHNVSPDFSDAFLRAFTPRSQPQTNGETNITNYVVLGGDLNMHQTISPNRPSGDPPQPSVNPPQPAVNHPQPPSDIPADEPTSPKSSSTSTSANEQETQPAAVSDKGEKVQAIIWGVTLPFRWIYYIWLNKYVIGFIAILFSFFVLLPITWNIGGYMVSHAPSYKTLQRHYEWLKSIIDDMNEGRSTEHEEIEDMRYRDGYASGSNKQTHGVCPAKSILRYSENAETQDFKFGFNIICSSERRTSQRWGHGDDNIKKLKRAQEKAAQVIDDLPKNPSALEHAYGEIRAMAMSLMNMLEEFARLTEGEDQ</sequence>